<evidence type="ECO:0000313" key="2">
    <source>
        <dbReference type="Proteomes" id="UP000000420"/>
    </source>
</evidence>
<sequence>MALHLGKSHGRQVNQGRNALPWAALLPVALLTLCTFHAGCALSTPRDQPAVAAAKSSIETRSKDVTERLKQDVDRLIATDFHDIAALNAQLQTQLGPGESQDVMVIRAGVSGVLAGAALKRIELRSNQHAPSHATLVLDFSPPGPKFEGMPSPDASLYPPRPDAAGSSAYWSMQRETATVIFGLNQDQSGLSYITISKK</sequence>
<dbReference type="EMBL" id="CP000050">
    <property type="protein sequence ID" value="AAY50950.1"/>
    <property type="molecule type" value="Genomic_DNA"/>
</dbReference>
<name>A0A0H2XDG8_XANC8</name>
<dbReference type="KEGG" id="xcb:XC_3910"/>
<dbReference type="AlphaFoldDB" id="A0A0H2XDG8"/>
<protein>
    <submittedName>
        <fullName evidence="1">Uncharacterized protein</fullName>
    </submittedName>
</protein>
<dbReference type="HOGENOM" id="CLU_1371734_0_0_6"/>
<proteinExistence type="predicted"/>
<evidence type="ECO:0000313" key="1">
    <source>
        <dbReference type="EMBL" id="AAY50950.1"/>
    </source>
</evidence>
<dbReference type="Proteomes" id="UP000000420">
    <property type="component" value="Chromosome"/>
</dbReference>
<organism evidence="1 2">
    <name type="scientific">Xanthomonas campestris pv. campestris (strain 8004)</name>
    <dbReference type="NCBI Taxonomy" id="314565"/>
    <lineage>
        <taxon>Bacteria</taxon>
        <taxon>Pseudomonadati</taxon>
        <taxon>Pseudomonadota</taxon>
        <taxon>Gammaproteobacteria</taxon>
        <taxon>Lysobacterales</taxon>
        <taxon>Lysobacteraceae</taxon>
        <taxon>Xanthomonas</taxon>
    </lineage>
</organism>
<accession>A0A0H2XDG8</accession>
<gene>
    <name evidence="1" type="ordered locus">XC_3910</name>
</gene>
<reference evidence="1 2" key="1">
    <citation type="journal article" date="2005" name="Genome Res.">
        <title>Comparative and functional genomic analyses of the pathogenicity of phytopathogen Xanthomonas campestris pv. campestris.</title>
        <authorList>
            <person name="Qian W."/>
            <person name="Jia Y."/>
            <person name="Ren S.X."/>
            <person name="He Y.Q."/>
            <person name="Feng J.X."/>
            <person name="Lu L.F."/>
            <person name="Sun Q."/>
            <person name="Ying G."/>
            <person name="Tang D.J."/>
            <person name="Tang H."/>
            <person name="Wu W."/>
            <person name="Hao P."/>
            <person name="Wang L."/>
            <person name="Jiang B.L."/>
            <person name="Zeng S."/>
            <person name="Gu W.Y."/>
            <person name="Lu G."/>
            <person name="Rong L."/>
            <person name="Tian Y."/>
            <person name="Yao Z."/>
            <person name="Fu G."/>
            <person name="Chen B."/>
            <person name="Fang R."/>
            <person name="Qiang B."/>
            <person name="Chen Z."/>
            <person name="Zhao G.P."/>
            <person name="Tang J.L."/>
            <person name="He C."/>
        </authorList>
    </citation>
    <scope>NUCLEOTIDE SEQUENCE [LARGE SCALE GENOMIC DNA]</scope>
    <source>
        <strain evidence="1 2">8004</strain>
    </source>
</reference>